<evidence type="ECO:0000256" key="2">
    <source>
        <dbReference type="ARBA" id="ARBA00016109"/>
    </source>
</evidence>
<evidence type="ECO:0000313" key="6">
    <source>
        <dbReference type="Proteomes" id="UP001359308"/>
    </source>
</evidence>
<keyword evidence="6" id="KW-1185">Reference proteome</keyword>
<dbReference type="EMBL" id="CP104311">
    <property type="protein sequence ID" value="WWF01270.1"/>
    <property type="molecule type" value="Genomic_DNA"/>
</dbReference>
<dbReference type="RefSeq" id="WP_198321515.1">
    <property type="nucleotide sequence ID" value="NZ_CP104311.1"/>
</dbReference>
<organism evidence="5 6">
    <name type="scientific">Methylococcus capsulatus</name>
    <dbReference type="NCBI Taxonomy" id="414"/>
    <lineage>
        <taxon>Bacteria</taxon>
        <taxon>Pseudomonadati</taxon>
        <taxon>Pseudomonadota</taxon>
        <taxon>Gammaproteobacteria</taxon>
        <taxon>Methylococcales</taxon>
        <taxon>Methylococcaceae</taxon>
        <taxon>Methylococcus</taxon>
    </lineage>
</organism>
<evidence type="ECO:0000256" key="3">
    <source>
        <dbReference type="ARBA" id="ARBA00022884"/>
    </source>
</evidence>
<evidence type="ECO:0000256" key="1">
    <source>
        <dbReference type="ARBA" id="ARBA00005772"/>
    </source>
</evidence>
<keyword evidence="3" id="KW-0694">RNA-binding</keyword>
<accession>A0ABZ2F4B6</accession>
<comment type="similarity">
    <text evidence="1">Belongs to the CRISPR-associated Csm4 family.</text>
</comment>
<name>A0ABZ2F4B6_METCP</name>
<dbReference type="InterPro" id="IPR005510">
    <property type="entry name" value="Csm4"/>
</dbReference>
<proteinExistence type="inferred from homology"/>
<dbReference type="Proteomes" id="UP001359308">
    <property type="component" value="Chromosome"/>
</dbReference>
<evidence type="ECO:0000256" key="4">
    <source>
        <dbReference type="ARBA" id="ARBA00023118"/>
    </source>
</evidence>
<gene>
    <name evidence="5" type="ORF">N4J17_12445</name>
</gene>
<evidence type="ECO:0000313" key="5">
    <source>
        <dbReference type="EMBL" id="WWF01270.1"/>
    </source>
</evidence>
<sequence>MYQLYRFIIRPLSAFGSEPLGDMLFGHLCWAARNRFGEERLDTLLTGYTENRPFAVLSDALPAGHLPRPTLPGHWFEHAPESDRKTAKKLVWMPLDQATVPASEWGRHCKKPGDIAGVIASEHPQPHNSIQRLTGTTGEGQFAPYTQSQLWYGAGAALDIYAVLDETRLTRAELATLFDDIGTFGFGRDASIGLGKFQVEDLAPFAWPEPAAADAWLTLAPCAPQGLDWDAERSFYRLFTRFGRHGDVGVHQRHPFKTPVLLAQRGAVLTPRTGGPSSGDSRAWFIGQGLGGANALSRAVPGTVHQGYAPVFGIQLPRREAA</sequence>
<protein>
    <recommendedName>
        <fullName evidence="2">CRISPR system Cms protein Csm4</fullName>
    </recommendedName>
</protein>
<reference evidence="5 6" key="1">
    <citation type="submission" date="2022-09" db="EMBL/GenBank/DDBJ databases">
        <authorList>
            <person name="Giprobiosintez L."/>
        </authorList>
    </citation>
    <scope>NUCLEOTIDE SEQUENCE [LARGE SCALE GENOMIC DNA]</scope>
    <source>
        <strain evidence="6">VKPM-B-12549 (GBS-15)</strain>
    </source>
</reference>
<keyword evidence="4" id="KW-0051">Antiviral defense</keyword>
<dbReference type="NCBIfam" id="TIGR01903">
    <property type="entry name" value="cas5_csm4"/>
    <property type="match status" value="1"/>
</dbReference>